<proteinExistence type="predicted"/>
<dbReference type="AlphaFoldDB" id="A0A5K1IK52"/>
<keyword evidence="2" id="KW-1185">Reference proteome</keyword>
<sequence length="238" mass="27144">MARRRYKFCASTVGNRFYRKQLRHFQSLSTLRVAERNAVIPFMNGDFTQWDLYLASSSEYTMRLIDGFISMLESRNLVCVAQLLRAQVGVCLRTFALFAAEDQDDFLKQVFQGVPVNKLKDFSGEKMSDGRLQDLLAKSDPKVKDVYKVTSGFVHFSTDILPSMGVPGEGYEVEFNFGAEPNERNNASLVECGKAFCHYVDLHLQMLHKVIASDEWYVDRFRIDSDGLTDEASKSEKV</sequence>
<dbReference type="EMBL" id="CABWIE010000002">
    <property type="protein sequence ID" value="VWL87180.1"/>
    <property type="molecule type" value="Genomic_DNA"/>
</dbReference>
<evidence type="ECO:0000313" key="2">
    <source>
        <dbReference type="Proteomes" id="UP000361836"/>
    </source>
</evidence>
<protein>
    <submittedName>
        <fullName evidence="1">Uncharacterized protein</fullName>
    </submittedName>
</protein>
<reference evidence="1 2" key="1">
    <citation type="submission" date="2019-10" db="EMBL/GenBank/DDBJ databases">
        <authorList>
            <person name="Wolf R A."/>
        </authorList>
    </citation>
    <scope>NUCLEOTIDE SEQUENCE [LARGE SCALE GENOMIC DNA]</scope>
    <source>
        <strain evidence="1">Collinsella_aerofaciens_MC2</strain>
    </source>
</reference>
<name>A0A5K1IK52_9ACTN</name>
<organism evidence="1 2">
    <name type="scientific">Collinsella aerofaciens</name>
    <dbReference type="NCBI Taxonomy" id="74426"/>
    <lineage>
        <taxon>Bacteria</taxon>
        <taxon>Bacillati</taxon>
        <taxon>Actinomycetota</taxon>
        <taxon>Coriobacteriia</taxon>
        <taxon>Coriobacteriales</taxon>
        <taxon>Coriobacteriaceae</taxon>
        <taxon>Collinsella</taxon>
    </lineage>
</organism>
<evidence type="ECO:0000313" key="1">
    <source>
        <dbReference type="EMBL" id="VWL87180.1"/>
    </source>
</evidence>
<accession>A0A5K1IK52</accession>
<dbReference type="RefSeq" id="WP_152075837.1">
    <property type="nucleotide sequence ID" value="NZ_CAAKNU010000023.1"/>
</dbReference>
<gene>
    <name evidence="1" type="ORF">KCJAJFAP_01562</name>
</gene>
<dbReference type="Proteomes" id="UP000361836">
    <property type="component" value="Unassembled WGS sequence"/>
</dbReference>